<dbReference type="GO" id="GO:0003700">
    <property type="term" value="F:DNA-binding transcription factor activity"/>
    <property type="evidence" value="ECO:0007669"/>
    <property type="project" value="InterPro"/>
</dbReference>
<accession>C6H5V7</accession>
<dbReference type="CDD" id="cd14686">
    <property type="entry name" value="bZIP"/>
    <property type="match status" value="1"/>
</dbReference>
<feature type="region of interest" description="Disordered" evidence="2">
    <location>
        <begin position="206"/>
        <end position="231"/>
    </location>
</feature>
<keyword evidence="1" id="KW-0175">Coiled coil</keyword>
<name>C6H5V7_AJECH</name>
<evidence type="ECO:0000313" key="4">
    <source>
        <dbReference type="EMBL" id="EER43778.1"/>
    </source>
</evidence>
<dbReference type="HOGENOM" id="CLU_891290_0_0_1"/>
<dbReference type="OrthoDB" id="4190109at2759"/>
<dbReference type="InterPro" id="IPR004827">
    <property type="entry name" value="bZIP"/>
</dbReference>
<dbReference type="EMBL" id="GG692420">
    <property type="protein sequence ID" value="EER43778.1"/>
    <property type="molecule type" value="Genomic_DNA"/>
</dbReference>
<dbReference type="Gene3D" id="1.20.5.170">
    <property type="match status" value="1"/>
</dbReference>
<proteinExistence type="predicted"/>
<dbReference type="VEuPathDB" id="FungiDB:HCDG_01808"/>
<evidence type="ECO:0000256" key="2">
    <source>
        <dbReference type="SAM" id="MobiDB-lite"/>
    </source>
</evidence>
<dbReference type="PROSITE" id="PS00036">
    <property type="entry name" value="BZIP_BASIC"/>
    <property type="match status" value="1"/>
</dbReference>
<sequence>MNSQRHDHPSVGHQLVFDAKGVIIRMSLRFSNFHQDGQRRLRHHRSSQTSTSSQTEIGLHIFTANKSAMAGKRGLILPAVIQLLGPTHDYGNLQYFDDLGPFHEPQVERTLPTLQPCPTDIRARSTATSRLPHYRSTSSHLITQVRSVITPSSLQDLTTTPCICAIDPPPLTSSQHESTLQLSNGLFHQTELPSTEHNQLQYPTGISLPSSQPGGLRSSKNVRPRIPPTTMPRATTEFAERLSRIGVNVDRKSTSLEVRSKRLKNSIASKRFRERQKTRLAELEEKVKILTEERDHYRGLYNQLKETIDIKH</sequence>
<dbReference type="AlphaFoldDB" id="C6H5V7"/>
<feature type="domain" description="BZIP" evidence="3">
    <location>
        <begin position="255"/>
        <end position="309"/>
    </location>
</feature>
<gene>
    <name evidence="4" type="ORF">HCDG_01808</name>
</gene>
<protein>
    <recommendedName>
        <fullName evidence="3">BZIP domain-containing protein</fullName>
    </recommendedName>
</protein>
<dbReference type="Pfam" id="PF00170">
    <property type="entry name" value="bZIP_1"/>
    <property type="match status" value="1"/>
</dbReference>
<evidence type="ECO:0000313" key="5">
    <source>
        <dbReference type="Proteomes" id="UP000002624"/>
    </source>
</evidence>
<feature type="coiled-coil region" evidence="1">
    <location>
        <begin position="273"/>
        <end position="300"/>
    </location>
</feature>
<reference evidence="5" key="1">
    <citation type="submission" date="2009-05" db="EMBL/GenBank/DDBJ databases">
        <title>The genome sequence of Ajellomyces capsulatus strain H143.</title>
        <authorList>
            <person name="Champion M."/>
            <person name="Cuomo C.A."/>
            <person name="Ma L.-J."/>
            <person name="Henn M.R."/>
            <person name="Sil A."/>
            <person name="Goldman B."/>
            <person name="Young S.K."/>
            <person name="Kodira C.D."/>
            <person name="Zeng Q."/>
            <person name="Koehrsen M."/>
            <person name="Alvarado L."/>
            <person name="Berlin A.M."/>
            <person name="Borenstein D."/>
            <person name="Chen Z."/>
            <person name="Engels R."/>
            <person name="Freedman E."/>
            <person name="Gellesch M."/>
            <person name="Goldberg J."/>
            <person name="Griggs A."/>
            <person name="Gujja S."/>
            <person name="Heiman D.I."/>
            <person name="Hepburn T.A."/>
            <person name="Howarth C."/>
            <person name="Jen D."/>
            <person name="Larson L."/>
            <person name="Lewis B."/>
            <person name="Mehta T."/>
            <person name="Park D."/>
            <person name="Pearson M."/>
            <person name="Roberts A."/>
            <person name="Saif S."/>
            <person name="Shea T.D."/>
            <person name="Shenoy N."/>
            <person name="Sisk P."/>
            <person name="Stolte C."/>
            <person name="Sykes S."/>
            <person name="Walk T."/>
            <person name="White J."/>
            <person name="Yandava C."/>
            <person name="Klein B."/>
            <person name="McEwen J.G."/>
            <person name="Puccia R."/>
            <person name="Goldman G.H."/>
            <person name="Felipe M.S."/>
            <person name="Nino-Vega G."/>
            <person name="San-Blas G."/>
            <person name="Taylor J.W."/>
            <person name="Mendoza L."/>
            <person name="Galagan J.E."/>
            <person name="Nusbaum C."/>
            <person name="Birren B.W."/>
        </authorList>
    </citation>
    <scope>NUCLEOTIDE SEQUENCE [LARGE SCALE GENOMIC DNA]</scope>
    <source>
        <strain evidence="5">H143</strain>
    </source>
</reference>
<organism evidence="4 5">
    <name type="scientific">Ajellomyces capsulatus (strain H143)</name>
    <name type="common">Darling's disease fungus</name>
    <name type="synonym">Histoplasma capsulatum</name>
    <dbReference type="NCBI Taxonomy" id="544712"/>
    <lineage>
        <taxon>Eukaryota</taxon>
        <taxon>Fungi</taxon>
        <taxon>Dikarya</taxon>
        <taxon>Ascomycota</taxon>
        <taxon>Pezizomycotina</taxon>
        <taxon>Eurotiomycetes</taxon>
        <taxon>Eurotiomycetidae</taxon>
        <taxon>Onygenales</taxon>
        <taxon>Ajellomycetaceae</taxon>
        <taxon>Histoplasma</taxon>
    </lineage>
</organism>
<dbReference type="PROSITE" id="PS50217">
    <property type="entry name" value="BZIP"/>
    <property type="match status" value="1"/>
</dbReference>
<dbReference type="OMA" id="YHSTYHS"/>
<dbReference type="InterPro" id="IPR046347">
    <property type="entry name" value="bZIP_sf"/>
</dbReference>
<evidence type="ECO:0000259" key="3">
    <source>
        <dbReference type="PROSITE" id="PS50217"/>
    </source>
</evidence>
<dbReference type="Proteomes" id="UP000002624">
    <property type="component" value="Unassembled WGS sequence"/>
</dbReference>
<evidence type="ECO:0000256" key="1">
    <source>
        <dbReference type="SAM" id="Coils"/>
    </source>
</evidence>
<dbReference type="SUPFAM" id="SSF57959">
    <property type="entry name" value="Leucine zipper domain"/>
    <property type="match status" value="1"/>
</dbReference>
<feature type="compositionally biased region" description="Polar residues" evidence="2">
    <location>
        <begin position="206"/>
        <end position="221"/>
    </location>
</feature>